<organism evidence="1">
    <name type="scientific">viral metagenome</name>
    <dbReference type="NCBI Taxonomy" id="1070528"/>
    <lineage>
        <taxon>unclassified sequences</taxon>
        <taxon>metagenomes</taxon>
        <taxon>organismal metagenomes</taxon>
    </lineage>
</organism>
<proteinExistence type="predicted"/>
<dbReference type="EMBL" id="MN738866">
    <property type="protein sequence ID" value="QHT28957.1"/>
    <property type="molecule type" value="Genomic_DNA"/>
</dbReference>
<dbReference type="AlphaFoldDB" id="A0A6C0EIU5"/>
<protein>
    <submittedName>
        <fullName evidence="1">Uncharacterized protein</fullName>
    </submittedName>
</protein>
<name>A0A6C0EIU5_9ZZZZ</name>
<reference evidence="1" key="1">
    <citation type="journal article" date="2020" name="Nature">
        <title>Giant virus diversity and host interactions through global metagenomics.</title>
        <authorList>
            <person name="Schulz F."/>
            <person name="Roux S."/>
            <person name="Paez-Espino D."/>
            <person name="Jungbluth S."/>
            <person name="Walsh D.A."/>
            <person name="Denef V.J."/>
            <person name="McMahon K.D."/>
            <person name="Konstantinidis K.T."/>
            <person name="Eloe-Fadrosh E.A."/>
            <person name="Kyrpides N.C."/>
            <person name="Woyke T."/>
        </authorList>
    </citation>
    <scope>NUCLEOTIDE SEQUENCE</scope>
    <source>
        <strain evidence="1">GVMAG-M-3300001351-8</strain>
    </source>
</reference>
<accession>A0A6C0EIU5</accession>
<evidence type="ECO:0000313" key="1">
    <source>
        <dbReference type="EMBL" id="QHT28957.1"/>
    </source>
</evidence>
<sequence length="37" mass="4528">MTKFLDEIKDFTINDNIYKAKAYIDMNLKLEKKKKYL</sequence>